<dbReference type="AlphaFoldDB" id="A0A7J6RMS4"/>
<dbReference type="EMBL" id="JABANO010004268">
    <property type="protein sequence ID" value="KAF4755461.1"/>
    <property type="molecule type" value="Genomic_DNA"/>
</dbReference>
<accession>A0A7J6RMS4</accession>
<evidence type="ECO:0000313" key="5">
    <source>
        <dbReference type="Proteomes" id="UP000574390"/>
    </source>
</evidence>
<name>A0A7J6RMS4_PEROL</name>
<protein>
    <submittedName>
        <fullName evidence="2">Uncharacterized protein</fullName>
    </submittedName>
</protein>
<evidence type="ECO:0000256" key="1">
    <source>
        <dbReference type="SAM" id="MobiDB-lite"/>
    </source>
</evidence>
<reference evidence="4 5" key="1">
    <citation type="submission" date="2020-04" db="EMBL/GenBank/DDBJ databases">
        <title>Perkinsus olseni comparative genomics.</title>
        <authorList>
            <person name="Bogema D.R."/>
        </authorList>
    </citation>
    <scope>NUCLEOTIDE SEQUENCE [LARGE SCALE GENOMIC DNA]</scope>
    <source>
        <strain evidence="2">ATCC PRA-205</strain>
        <strain evidence="3 4">ATCC PRA-207</strain>
    </source>
</reference>
<gene>
    <name evidence="2" type="ORF">FOZ62_013914</name>
    <name evidence="3" type="ORF">FOZ63_018388</name>
</gene>
<keyword evidence="4" id="KW-1185">Reference proteome</keyword>
<evidence type="ECO:0000313" key="3">
    <source>
        <dbReference type="EMBL" id="KAF4755461.1"/>
    </source>
</evidence>
<dbReference type="Proteomes" id="UP000574390">
    <property type="component" value="Unassembled WGS sequence"/>
</dbReference>
<organism evidence="2 5">
    <name type="scientific">Perkinsus olseni</name>
    <name type="common">Perkinsus atlanticus</name>
    <dbReference type="NCBI Taxonomy" id="32597"/>
    <lineage>
        <taxon>Eukaryota</taxon>
        <taxon>Sar</taxon>
        <taxon>Alveolata</taxon>
        <taxon>Perkinsozoa</taxon>
        <taxon>Perkinsea</taxon>
        <taxon>Perkinsida</taxon>
        <taxon>Perkinsidae</taxon>
        <taxon>Perkinsus</taxon>
    </lineage>
</organism>
<dbReference type="Proteomes" id="UP000553632">
    <property type="component" value="Unassembled WGS sequence"/>
</dbReference>
<feature type="region of interest" description="Disordered" evidence="1">
    <location>
        <begin position="45"/>
        <end position="89"/>
    </location>
</feature>
<feature type="compositionally biased region" description="Low complexity" evidence="1">
    <location>
        <begin position="65"/>
        <end position="85"/>
    </location>
</feature>
<proteinExistence type="predicted"/>
<evidence type="ECO:0000313" key="2">
    <source>
        <dbReference type="EMBL" id="KAF4721984.1"/>
    </source>
</evidence>
<comment type="caution">
    <text evidence="2">The sequence shown here is derived from an EMBL/GenBank/DDBJ whole genome shotgun (WGS) entry which is preliminary data.</text>
</comment>
<sequence length="275" mass="30987">MVVLEKDLQRQVKELKALTIHLKHRVEALEARQPHDTDYICPNCRTVGMGRPTPQQGKRARERISSGSASTRSSPRASADASPCAQDSPVVCDTAATPRTRKRRRRRPDLKGTARGLWTLAFTRFHCSFRANACMVLDECRNNLRSASDEGVRKCELIMVQGVDAHVVSRIALVWVRKSVFGCFLDCQIFKELIEADPDSWEFSARDGKDGERREVDSRERVIEVIRDFKSPVIIAREVCTIEDSECESCEGEREPAADGGLTQEPGVQDWMLLD</sequence>
<evidence type="ECO:0000313" key="4">
    <source>
        <dbReference type="Proteomes" id="UP000553632"/>
    </source>
</evidence>
<dbReference type="EMBL" id="JABANM010020949">
    <property type="protein sequence ID" value="KAF4721984.1"/>
    <property type="molecule type" value="Genomic_DNA"/>
</dbReference>